<dbReference type="Pfam" id="PF00672">
    <property type="entry name" value="HAMP"/>
    <property type="match status" value="1"/>
</dbReference>
<dbReference type="GO" id="GO:0006935">
    <property type="term" value="P:chemotaxis"/>
    <property type="evidence" value="ECO:0007669"/>
    <property type="project" value="InterPro"/>
</dbReference>
<evidence type="ECO:0000259" key="9">
    <source>
        <dbReference type="PROSITE" id="PS50111"/>
    </source>
</evidence>
<organism evidence="11 12">
    <name type="scientific">Niallia nealsonii</name>
    <dbReference type="NCBI Taxonomy" id="115979"/>
    <lineage>
        <taxon>Bacteria</taxon>
        <taxon>Bacillati</taxon>
        <taxon>Bacillota</taxon>
        <taxon>Bacilli</taxon>
        <taxon>Bacillales</taxon>
        <taxon>Bacillaceae</taxon>
        <taxon>Niallia</taxon>
    </lineage>
</organism>
<accession>A0A2N0YZZ8</accession>
<evidence type="ECO:0000256" key="7">
    <source>
        <dbReference type="SAM" id="Coils"/>
    </source>
</evidence>
<dbReference type="PRINTS" id="PR00260">
    <property type="entry name" value="CHEMTRNSDUCR"/>
</dbReference>
<dbReference type="AlphaFoldDB" id="A0A2N0YZZ8"/>
<keyword evidence="2" id="KW-1003">Cell membrane</keyword>
<feature type="coiled-coil region" evidence="7">
    <location>
        <begin position="98"/>
        <end position="132"/>
    </location>
</feature>
<proteinExistence type="inferred from homology"/>
<evidence type="ECO:0000256" key="2">
    <source>
        <dbReference type="ARBA" id="ARBA00022475"/>
    </source>
</evidence>
<dbReference type="SMART" id="SM00304">
    <property type="entry name" value="HAMP"/>
    <property type="match status" value="1"/>
</dbReference>
<protein>
    <submittedName>
        <fullName evidence="11">Methyl-accepting chemotaxis protein</fullName>
    </submittedName>
</protein>
<dbReference type="PANTHER" id="PTHR32089:SF112">
    <property type="entry name" value="LYSOZYME-LIKE PROTEIN-RELATED"/>
    <property type="match status" value="1"/>
</dbReference>
<keyword evidence="8" id="KW-0812">Transmembrane</keyword>
<evidence type="ECO:0000256" key="8">
    <source>
        <dbReference type="SAM" id="Phobius"/>
    </source>
</evidence>
<dbReference type="PROSITE" id="PS50111">
    <property type="entry name" value="CHEMOTAXIS_TRANSDUC_2"/>
    <property type="match status" value="1"/>
</dbReference>
<dbReference type="PROSITE" id="PS50885">
    <property type="entry name" value="HAMP"/>
    <property type="match status" value="1"/>
</dbReference>
<reference evidence="11 12" key="1">
    <citation type="journal article" date="2003" name="Int. J. Syst. Evol. Microbiol.">
        <title>Bacillus nealsonii sp. nov., isolated from a spacecraft-assembly facility, whose spores are gamma-radiation resistant.</title>
        <authorList>
            <person name="Venkateswaran K."/>
            <person name="Kempf M."/>
            <person name="Chen F."/>
            <person name="Satomi M."/>
            <person name="Nicholson W."/>
            <person name="Kern R."/>
        </authorList>
    </citation>
    <scope>NUCLEOTIDE SEQUENCE [LARGE SCALE GENOMIC DNA]</scope>
    <source>
        <strain evidence="11 12">FO-92</strain>
    </source>
</reference>
<comment type="caution">
    <text evidence="11">The sequence shown here is derived from an EMBL/GenBank/DDBJ whole genome shotgun (WGS) entry which is preliminary data.</text>
</comment>
<dbReference type="EMBL" id="PISE01000031">
    <property type="protein sequence ID" value="PKG22834.1"/>
    <property type="molecule type" value="Genomic_DNA"/>
</dbReference>
<keyword evidence="12" id="KW-1185">Reference proteome</keyword>
<dbReference type="SMART" id="SM00283">
    <property type="entry name" value="MA"/>
    <property type="match status" value="1"/>
</dbReference>
<evidence type="ECO:0000256" key="5">
    <source>
        <dbReference type="ARBA" id="ARBA00029447"/>
    </source>
</evidence>
<dbReference type="InterPro" id="IPR003660">
    <property type="entry name" value="HAMP_dom"/>
</dbReference>
<keyword evidence="7" id="KW-0175">Coiled coil</keyword>
<evidence type="ECO:0000256" key="6">
    <source>
        <dbReference type="PROSITE-ProRule" id="PRU00284"/>
    </source>
</evidence>
<keyword evidence="4 6" id="KW-0807">Transducer</keyword>
<keyword evidence="8" id="KW-1133">Transmembrane helix</keyword>
<gene>
    <name evidence="11" type="ORF">CWS01_14180</name>
</gene>
<dbReference type="PANTHER" id="PTHR32089">
    <property type="entry name" value="METHYL-ACCEPTING CHEMOTAXIS PROTEIN MCPB"/>
    <property type="match status" value="1"/>
</dbReference>
<evidence type="ECO:0000259" key="10">
    <source>
        <dbReference type="PROSITE" id="PS50885"/>
    </source>
</evidence>
<feature type="domain" description="Methyl-accepting transducer" evidence="9">
    <location>
        <begin position="132"/>
        <end position="390"/>
    </location>
</feature>
<comment type="similarity">
    <text evidence="5">Belongs to the methyl-accepting chemotaxis (MCP) protein family.</text>
</comment>
<evidence type="ECO:0000256" key="1">
    <source>
        <dbReference type="ARBA" id="ARBA00004236"/>
    </source>
</evidence>
<evidence type="ECO:0000313" key="12">
    <source>
        <dbReference type="Proteomes" id="UP000233375"/>
    </source>
</evidence>
<name>A0A2N0YZZ8_9BACI</name>
<keyword evidence="3 8" id="KW-0472">Membrane</keyword>
<dbReference type="GO" id="GO:0004888">
    <property type="term" value="F:transmembrane signaling receptor activity"/>
    <property type="evidence" value="ECO:0007669"/>
    <property type="project" value="InterPro"/>
</dbReference>
<evidence type="ECO:0000256" key="4">
    <source>
        <dbReference type="ARBA" id="ARBA00023224"/>
    </source>
</evidence>
<dbReference type="Proteomes" id="UP000233375">
    <property type="component" value="Unassembled WGS sequence"/>
</dbReference>
<evidence type="ECO:0000313" key="11">
    <source>
        <dbReference type="EMBL" id="PKG22834.1"/>
    </source>
</evidence>
<comment type="subcellular location">
    <subcellularLocation>
        <location evidence="1">Cell membrane</location>
    </subcellularLocation>
</comment>
<dbReference type="SUPFAM" id="SSF58104">
    <property type="entry name" value="Methyl-accepting chemotaxis protein (MCP) signaling domain"/>
    <property type="match status" value="1"/>
</dbReference>
<sequence length="419" mass="46141">MNRKKLSDIITPGQFKTHVIPSAIIGAFIFTSTLTENQFVEFWIVTIGVIAYIALGLWSSIRSTKKLHKIIQYTRDLESGNLAETIEINGQDEFAMISNSLTKTMNNVRQLMEELKERTSNVNSNSDELSATITELIYIMDDVKETTNEMAQGSVELSATTQQIGASVEQIEVSTKLLAEKANEGEDTAEEIKKRATQVREDASISASSSYDIYTEKAEKIKGSIQQAAVVEEIKVLADTIGNIAGQTNLLALNASIEAARAGDAGRGFAVVAEEIRKLAEQSSKSVNNIRKITSQVQDAFSDLIDNSKDILDYMDTKVKPDYEKLVQIGERYEHDAEFINQMSYEIAQASSEMATAIEEVNLAIQSVTATSQQSAAGTEEILHNISEVSLAIKETAEMVEDQNNVTSNLKKLTRKFGL</sequence>
<dbReference type="InterPro" id="IPR004089">
    <property type="entry name" value="MCPsignal_dom"/>
</dbReference>
<feature type="domain" description="HAMP" evidence="10">
    <location>
        <begin position="61"/>
        <end position="113"/>
    </location>
</feature>
<dbReference type="RefSeq" id="WP_101177855.1">
    <property type="nucleotide sequence ID" value="NZ_PISE01000031.1"/>
</dbReference>
<dbReference type="InterPro" id="IPR004090">
    <property type="entry name" value="Chemotax_Me-accpt_rcpt"/>
</dbReference>
<dbReference type="OrthoDB" id="9760371at2"/>
<dbReference type="Gene3D" id="1.10.287.950">
    <property type="entry name" value="Methyl-accepting chemotaxis protein"/>
    <property type="match status" value="1"/>
</dbReference>
<dbReference type="GO" id="GO:0005886">
    <property type="term" value="C:plasma membrane"/>
    <property type="evidence" value="ECO:0007669"/>
    <property type="project" value="UniProtKB-SubCell"/>
</dbReference>
<dbReference type="GO" id="GO:0007165">
    <property type="term" value="P:signal transduction"/>
    <property type="evidence" value="ECO:0007669"/>
    <property type="project" value="UniProtKB-KW"/>
</dbReference>
<dbReference type="CDD" id="cd06225">
    <property type="entry name" value="HAMP"/>
    <property type="match status" value="1"/>
</dbReference>
<dbReference type="Pfam" id="PF00015">
    <property type="entry name" value="MCPsignal"/>
    <property type="match status" value="1"/>
</dbReference>
<evidence type="ECO:0000256" key="3">
    <source>
        <dbReference type="ARBA" id="ARBA00023136"/>
    </source>
</evidence>
<feature type="transmembrane region" description="Helical" evidence="8">
    <location>
        <begin position="42"/>
        <end position="61"/>
    </location>
</feature>